<keyword evidence="2" id="KW-1185">Reference proteome</keyword>
<dbReference type="Proteomes" id="UP000356253">
    <property type="component" value="Unassembled WGS sequence"/>
</dbReference>
<dbReference type="EMBL" id="CABVMM010000004">
    <property type="protein sequence ID" value="VVU99934.1"/>
    <property type="molecule type" value="Genomic_DNA"/>
</dbReference>
<evidence type="ECO:0000313" key="1">
    <source>
        <dbReference type="EMBL" id="VVU99934.1"/>
    </source>
</evidence>
<organism evidence="1 2">
    <name type="scientific">Mesonia oceanica</name>
    <dbReference type="NCBI Taxonomy" id="2687242"/>
    <lineage>
        <taxon>Bacteria</taxon>
        <taxon>Pseudomonadati</taxon>
        <taxon>Bacteroidota</taxon>
        <taxon>Flavobacteriia</taxon>
        <taxon>Flavobacteriales</taxon>
        <taxon>Flavobacteriaceae</taxon>
        <taxon>Mesonia</taxon>
    </lineage>
</organism>
<sequence>MEIFDFFVNLYYEIRTFAPITQIVVISILFSSSLIITLFIYLSMMRYYYKKFSKHQEKLKPQIKNLFKEILFGDRIYTESEIENDYVKIVKKLNRENITLAIDILLEIKFRSKKKSDRYSKIVDALEFDNYLEKKLNFSKNSTKVKTLQKLQLLDLKELDAKVIPLAYSKNKELRREARFSHLHLSTNDPYRFLDEIKGDLSYWDEINLMKLLKIHKEKNQLNNLGKWINYSDNISLIIFLIKAAGNFKQEDTKEILFNKLKHTNYKVRKESYKSLGKIKAIEYEEYLMNHFFTEHEECQLAIIESIGDMNTGNAVDFLRRAYEDAKSVHLKKEIALVTYNYKAKYNLFEDLKSGQTGFDKTIFNHIETQLIKFK</sequence>
<name>A0AC61Y6X9_9FLAO</name>
<accession>A0AC61Y6X9</accession>
<comment type="caution">
    <text evidence="1">The sequence shown here is derived from an EMBL/GenBank/DDBJ whole genome shotgun (WGS) entry which is preliminary data.</text>
</comment>
<protein>
    <submittedName>
        <fullName evidence="1">Uncharacterized protein</fullName>
    </submittedName>
</protein>
<gene>
    <name evidence="1" type="ORF">FVB9532_01195</name>
</gene>
<reference evidence="1" key="1">
    <citation type="submission" date="2019-09" db="EMBL/GenBank/DDBJ databases">
        <authorList>
            <person name="Rodrigo-Torres L."/>
            <person name="Arahal R. D."/>
            <person name="Lucena T."/>
        </authorList>
    </citation>
    <scope>NUCLEOTIDE SEQUENCE</scope>
    <source>
        <strain evidence="1">ISS653</strain>
    </source>
</reference>
<evidence type="ECO:0000313" key="2">
    <source>
        <dbReference type="Proteomes" id="UP000356253"/>
    </source>
</evidence>
<proteinExistence type="predicted"/>